<dbReference type="InterPro" id="IPR029787">
    <property type="entry name" value="Nucleotide_cyclase"/>
</dbReference>
<dbReference type="InterPro" id="IPR050697">
    <property type="entry name" value="Adenylyl/Guanylyl_Cyclase_3/4"/>
</dbReference>
<dbReference type="CDD" id="cd07302">
    <property type="entry name" value="CHD"/>
    <property type="match status" value="1"/>
</dbReference>
<name>A0A139BT51_9PROT</name>
<evidence type="ECO:0000313" key="2">
    <source>
        <dbReference type="EMBL" id="KXS32043.1"/>
    </source>
</evidence>
<dbReference type="EMBL" id="LSLI01000044">
    <property type="protein sequence ID" value="KXS32043.1"/>
    <property type="molecule type" value="Genomic_DNA"/>
</dbReference>
<dbReference type="GO" id="GO:0035556">
    <property type="term" value="P:intracellular signal transduction"/>
    <property type="evidence" value="ECO:0007669"/>
    <property type="project" value="InterPro"/>
</dbReference>
<dbReference type="Pfam" id="PF00211">
    <property type="entry name" value="Guanylate_cyc"/>
    <property type="match status" value="1"/>
</dbReference>
<dbReference type="PANTHER" id="PTHR43081">
    <property type="entry name" value="ADENYLATE CYCLASE, TERMINAL-DIFFERENTIATION SPECIFIC-RELATED"/>
    <property type="match status" value="1"/>
</dbReference>
<reference evidence="2 3" key="1">
    <citation type="submission" date="2016-02" db="EMBL/GenBank/DDBJ databases">
        <authorList>
            <person name="Wen L."/>
            <person name="He K."/>
            <person name="Yang H."/>
        </authorList>
    </citation>
    <scope>NUCLEOTIDE SEQUENCE [LARGE SCALE GENOMIC DNA]</scope>
    <source>
        <strain evidence="2">ShG14-8</strain>
    </source>
</reference>
<dbReference type="GO" id="GO:0009190">
    <property type="term" value="P:cyclic nucleotide biosynthetic process"/>
    <property type="evidence" value="ECO:0007669"/>
    <property type="project" value="InterPro"/>
</dbReference>
<reference evidence="2 3" key="2">
    <citation type="submission" date="2016-03" db="EMBL/GenBank/DDBJ databases">
        <title>New uncultured bacterium of the family Gallionellaceae from acid mine drainage: description and reconstruction of genome based on metagenomic analysis of microbial community.</title>
        <authorList>
            <person name="Kadnikov V."/>
            <person name="Ivasenko D."/>
            <person name="Beletsky A."/>
            <person name="Mardanov A."/>
            <person name="Danilova E."/>
            <person name="Pimenov N."/>
            <person name="Karnachuk O."/>
            <person name="Ravin N."/>
        </authorList>
    </citation>
    <scope>NUCLEOTIDE SEQUENCE [LARGE SCALE GENOMIC DNA]</scope>
    <source>
        <strain evidence="2">ShG14-8</strain>
    </source>
</reference>
<feature type="domain" description="Guanylate cyclase" evidence="1">
    <location>
        <begin position="307"/>
        <end position="440"/>
    </location>
</feature>
<dbReference type="Gene3D" id="3.30.70.1230">
    <property type="entry name" value="Nucleotide cyclase"/>
    <property type="match status" value="1"/>
</dbReference>
<dbReference type="AlphaFoldDB" id="A0A139BT51"/>
<dbReference type="InterPro" id="IPR001054">
    <property type="entry name" value="A/G_cyclase"/>
</dbReference>
<accession>A0A139BT51</accession>
<dbReference type="SUPFAM" id="SSF55073">
    <property type="entry name" value="Nucleotide cyclase"/>
    <property type="match status" value="1"/>
</dbReference>
<dbReference type="GO" id="GO:0004016">
    <property type="term" value="F:adenylate cyclase activity"/>
    <property type="evidence" value="ECO:0007669"/>
    <property type="project" value="UniProtKB-ARBA"/>
</dbReference>
<comment type="caution">
    <text evidence="2">The sequence shown here is derived from an EMBL/GenBank/DDBJ whole genome shotgun (WGS) entry which is preliminary data.</text>
</comment>
<organism evidence="2 3">
    <name type="scientific">Candidatus Gallionella acididurans</name>
    <dbReference type="NCBI Taxonomy" id="1796491"/>
    <lineage>
        <taxon>Bacteria</taxon>
        <taxon>Pseudomonadati</taxon>
        <taxon>Pseudomonadota</taxon>
        <taxon>Betaproteobacteria</taxon>
        <taxon>Nitrosomonadales</taxon>
        <taxon>Gallionellaceae</taxon>
        <taxon>Gallionella</taxon>
    </lineage>
</organism>
<sequence length="520" mass="59103">MLTSFEVIEAANISRATLNNYISQGLLPRPLVKNPEPGTPTSARQIGYFPEEVLIRLERISELKKEGYAMAEIASQLEAEGFEVPLKMTAPHDASKSYESSTGQSVEDITLGSNNIPRTVMPSKSNLLRLTIDHIPYPAYMVNYNFEITWFNEEARSELLGAFEHLPADIKERNALTYLLKGRLGRDGANREELLQFYLLLGKGRFSRNELMNILTGQADATPKQREESLAELRPNGTLVELPLTLRLENNELAHYNVYASYYREGILFIHLSSHAESESLLGLLERRDEVIRNLLKKHLPVLTDVAVLVADLQSSVRICTELPPEEYFELINQIWAAMEPIFRKYYGTHGKHVGDGMVYYFFPQPDCNYIFNALMCAQEMKAAMRRISKAWQLRKNWMNELYLNTGLNEGHEWLGIFHIETKVEFTVLGDTINHAARLSDFSRGGAIWATKNLLGKLPAKERQRVKFGIRRKDAEGREVVVGAFYSRISELAYLNDAVRNEKLNDIAALPVTEIMEIGA</sequence>
<protein>
    <submittedName>
        <fullName evidence="2">Adenylate cyclase</fullName>
    </submittedName>
</protein>
<gene>
    <name evidence="2" type="ORF">AWT59_1822</name>
</gene>
<proteinExistence type="predicted"/>
<dbReference type="PROSITE" id="PS50125">
    <property type="entry name" value="GUANYLATE_CYCLASE_2"/>
    <property type="match status" value="1"/>
</dbReference>
<dbReference type="PANTHER" id="PTHR43081:SF1">
    <property type="entry name" value="ADENYLATE CYCLASE, TERMINAL-DIFFERENTIATION SPECIFIC"/>
    <property type="match status" value="1"/>
</dbReference>
<dbReference type="Proteomes" id="UP000070578">
    <property type="component" value="Unassembled WGS sequence"/>
</dbReference>
<evidence type="ECO:0000313" key="3">
    <source>
        <dbReference type="Proteomes" id="UP000070578"/>
    </source>
</evidence>
<evidence type="ECO:0000259" key="1">
    <source>
        <dbReference type="PROSITE" id="PS50125"/>
    </source>
</evidence>
<dbReference type="Gene3D" id="1.10.1660.10">
    <property type="match status" value="1"/>
</dbReference>